<dbReference type="KEGG" id="sdn:Sden_0584"/>
<dbReference type="eggNOG" id="COG0019">
    <property type="taxonomic scope" value="Bacteria"/>
</dbReference>
<evidence type="ECO:0000256" key="2">
    <source>
        <dbReference type="ARBA" id="ARBA00022898"/>
    </source>
</evidence>
<dbReference type="AlphaFoldDB" id="Q12RQ2"/>
<feature type="active site" description="Proton donor" evidence="3">
    <location>
        <position position="341"/>
    </location>
</feature>
<dbReference type="GO" id="GO:0006596">
    <property type="term" value="P:polyamine biosynthetic process"/>
    <property type="evidence" value="ECO:0007669"/>
    <property type="project" value="InterPro"/>
</dbReference>
<dbReference type="Pfam" id="PF02784">
    <property type="entry name" value="Orn_Arg_deC_N"/>
    <property type="match status" value="1"/>
</dbReference>
<evidence type="ECO:0000313" key="6">
    <source>
        <dbReference type="Proteomes" id="UP000001982"/>
    </source>
</evidence>
<dbReference type="Gene3D" id="3.20.20.10">
    <property type="entry name" value="Alanine racemase"/>
    <property type="match status" value="1"/>
</dbReference>
<evidence type="ECO:0000256" key="3">
    <source>
        <dbReference type="PIRSR" id="PIRSR600183-50"/>
    </source>
</evidence>
<dbReference type="Proteomes" id="UP000001982">
    <property type="component" value="Chromosome"/>
</dbReference>
<dbReference type="RefSeq" id="WP_011495040.1">
    <property type="nucleotide sequence ID" value="NC_007954.1"/>
</dbReference>
<dbReference type="PRINTS" id="PR01182">
    <property type="entry name" value="ORNDCRBXLASE"/>
</dbReference>
<dbReference type="InterPro" id="IPR002433">
    <property type="entry name" value="Orn_de-COase"/>
</dbReference>
<accession>Q12RQ2</accession>
<dbReference type="HOGENOM" id="CLU_026444_0_3_6"/>
<feature type="domain" description="Orn/DAP/Arg decarboxylase 2 N-terminal" evidence="4">
    <location>
        <begin position="26"/>
        <end position="270"/>
    </location>
</feature>
<dbReference type="Gene3D" id="2.40.37.10">
    <property type="entry name" value="Lyase, Ornithine Decarboxylase, Chain A, domain 1"/>
    <property type="match status" value="1"/>
</dbReference>
<evidence type="ECO:0000313" key="5">
    <source>
        <dbReference type="EMBL" id="ABE53874.1"/>
    </source>
</evidence>
<dbReference type="InterPro" id="IPR000183">
    <property type="entry name" value="Orn/DAP/Arg_de-COase"/>
</dbReference>
<reference evidence="5 6" key="1">
    <citation type="submission" date="2006-03" db="EMBL/GenBank/DDBJ databases">
        <title>Complete sequence of Shewanella denitrificans OS217.</title>
        <authorList>
            <consortium name="US DOE Joint Genome Institute"/>
            <person name="Copeland A."/>
            <person name="Lucas S."/>
            <person name="Lapidus A."/>
            <person name="Barry K."/>
            <person name="Detter J.C."/>
            <person name="Glavina del Rio T."/>
            <person name="Hammon N."/>
            <person name="Israni S."/>
            <person name="Dalin E."/>
            <person name="Tice H."/>
            <person name="Pitluck S."/>
            <person name="Brettin T."/>
            <person name="Bruce D."/>
            <person name="Han C."/>
            <person name="Tapia R."/>
            <person name="Gilna P."/>
            <person name="Kiss H."/>
            <person name="Schmutz J."/>
            <person name="Larimer F."/>
            <person name="Land M."/>
            <person name="Hauser L."/>
            <person name="Kyrpides N."/>
            <person name="Lykidis A."/>
            <person name="Richardson P."/>
        </authorList>
    </citation>
    <scope>NUCLEOTIDE SEQUENCE [LARGE SCALE GENOMIC DNA]</scope>
    <source>
        <strain evidence="6">OS217 / ATCC BAA-1090 / DSM 15013</strain>
    </source>
</reference>
<comment type="cofactor">
    <cofactor evidence="1 3">
        <name>pyridoxal 5'-phosphate</name>
        <dbReference type="ChEBI" id="CHEBI:597326"/>
    </cofactor>
</comment>
<evidence type="ECO:0000256" key="1">
    <source>
        <dbReference type="ARBA" id="ARBA00001933"/>
    </source>
</evidence>
<dbReference type="InterPro" id="IPR022644">
    <property type="entry name" value="De-COase2_N"/>
</dbReference>
<dbReference type="CDD" id="cd06843">
    <property type="entry name" value="PLPDE_III_PvsE_like"/>
    <property type="match status" value="1"/>
</dbReference>
<sequence>MVNSKLIGDYIAEQHSEVCAFIYDLDQLSAHIRTMTSRLPKQVDCYYAIKANSDSAILRALLPHVYGFEVASMGEIEKVRAISQNVPIAFGGPGKTITELTRALTLNVQLYHLESELQLARLNQLAKEQNQLVRCLLRVNPYFDLPSATLQMAGQATQFGIDERELLALLPRLGDYPNIQVEGLHFHCLSNNLDAVKHVTLVRHYLQTASTWAAQFGLTWTTVNIGGGIGVTYQGETEFDFPLYAEQLTLLCRDYPQLHLATECGRYISADCGVYLTEVTDIKLSHNEYFAVLRGGTHHFRLPSSWQHSHPFKIYPRETWHYPFTRPSVTDTAITLCGELCTPKDVLAKNVHVAQLKVADVIVFQKAGAYGWHISHHDFLSHPHPQRLYIKENQFMKNGDDHVAQ</sequence>
<name>Q12RQ2_SHEDO</name>
<dbReference type="SUPFAM" id="SSF51419">
    <property type="entry name" value="PLP-binding barrel"/>
    <property type="match status" value="1"/>
</dbReference>
<dbReference type="GO" id="GO:0009089">
    <property type="term" value="P:lysine biosynthetic process via diaminopimelate"/>
    <property type="evidence" value="ECO:0007669"/>
    <property type="project" value="TreeGrafter"/>
</dbReference>
<dbReference type="EMBL" id="CP000302">
    <property type="protein sequence ID" value="ABE53874.1"/>
    <property type="molecule type" value="Genomic_DNA"/>
</dbReference>
<keyword evidence="6" id="KW-1185">Reference proteome</keyword>
<feature type="modified residue" description="N6-(pyridoxal phosphate)lysine" evidence="3">
    <location>
        <position position="50"/>
    </location>
</feature>
<dbReference type="InterPro" id="IPR029066">
    <property type="entry name" value="PLP-binding_barrel"/>
</dbReference>
<gene>
    <name evidence="5" type="ordered locus">Sden_0584</name>
</gene>
<dbReference type="InterPro" id="IPR009006">
    <property type="entry name" value="Ala_racemase/Decarboxylase_C"/>
</dbReference>
<dbReference type="STRING" id="318161.Sden_0584"/>
<dbReference type="GO" id="GO:0008836">
    <property type="term" value="F:diaminopimelate decarboxylase activity"/>
    <property type="evidence" value="ECO:0007669"/>
    <property type="project" value="TreeGrafter"/>
</dbReference>
<dbReference type="PANTHER" id="PTHR43727">
    <property type="entry name" value="DIAMINOPIMELATE DECARBOXYLASE"/>
    <property type="match status" value="1"/>
</dbReference>
<dbReference type="SUPFAM" id="SSF50621">
    <property type="entry name" value="Alanine racemase C-terminal domain-like"/>
    <property type="match status" value="1"/>
</dbReference>
<dbReference type="PRINTS" id="PR01179">
    <property type="entry name" value="ODADCRBXLASE"/>
</dbReference>
<keyword evidence="2 3" id="KW-0663">Pyridoxal phosphate</keyword>
<evidence type="ECO:0000259" key="4">
    <source>
        <dbReference type="Pfam" id="PF02784"/>
    </source>
</evidence>
<protein>
    <submittedName>
        <fullName evidence="5">Orn/DAP/Arg decarboxylase 2</fullName>
    </submittedName>
</protein>
<proteinExistence type="predicted"/>
<organism evidence="5 6">
    <name type="scientific">Shewanella denitrificans (strain OS217 / ATCC BAA-1090 / DSM 15013)</name>
    <dbReference type="NCBI Taxonomy" id="318161"/>
    <lineage>
        <taxon>Bacteria</taxon>
        <taxon>Pseudomonadati</taxon>
        <taxon>Pseudomonadota</taxon>
        <taxon>Gammaproteobacteria</taxon>
        <taxon>Alteromonadales</taxon>
        <taxon>Shewanellaceae</taxon>
        <taxon>Shewanella</taxon>
    </lineage>
</organism>
<dbReference type="PANTHER" id="PTHR43727:SF2">
    <property type="entry name" value="GROUP IV DECARBOXYLASE"/>
    <property type="match status" value="1"/>
</dbReference>